<sequence length="249" mass="27909">MAYRKGQSGAVSPATRITQEIIARLESGTKPWIKPWRGVPVSRPLRACGIPYRGMNVFWLWMVADMCGYASPFWMTYNQANELGAQVRKGEKSTIAIFYKSYTKEVEAPDTGEKTDESRRVLKAYPVFNADQVEGLPERFHPAATLEVVEPEGRQAELDSFFARIPAVLRHQGDEAYYEPVADRVTMPPAHLFSGFDHYYATLAHELSHWTGHASRLDRNLKNRFGSAAYAAEELIALSGQSAPSATLH</sequence>
<proteinExistence type="predicted"/>
<feature type="domain" description="Polyvalent protein metallopeptidase" evidence="2">
    <location>
        <begin position="157"/>
        <end position="237"/>
    </location>
</feature>
<dbReference type="Pfam" id="PF08401">
    <property type="entry name" value="ArdcN"/>
    <property type="match status" value="1"/>
</dbReference>
<dbReference type="GO" id="GO:0003697">
    <property type="term" value="F:single-stranded DNA binding"/>
    <property type="evidence" value="ECO:0007669"/>
    <property type="project" value="InterPro"/>
</dbReference>
<comment type="caution">
    <text evidence="3">The sequence shown here is derived from an EMBL/GenBank/DDBJ whole genome shotgun (WGS) entry which is preliminary data.</text>
</comment>
<reference evidence="3 4" key="1">
    <citation type="submission" date="2019-01" db="EMBL/GenBank/DDBJ databases">
        <authorList>
            <person name="Chen W.-M."/>
        </authorList>
    </citation>
    <scope>NUCLEOTIDE SEQUENCE [LARGE SCALE GENOMIC DNA]</scope>
    <source>
        <strain evidence="3 4">TLA-22</strain>
    </source>
</reference>
<evidence type="ECO:0000259" key="1">
    <source>
        <dbReference type="Pfam" id="PF08401"/>
    </source>
</evidence>
<organism evidence="3 4">
    <name type="scientific">Sphingobium algorifonticola</name>
    <dbReference type="NCBI Taxonomy" id="2008318"/>
    <lineage>
        <taxon>Bacteria</taxon>
        <taxon>Pseudomonadati</taxon>
        <taxon>Pseudomonadota</taxon>
        <taxon>Alphaproteobacteria</taxon>
        <taxon>Sphingomonadales</taxon>
        <taxon>Sphingomonadaceae</taxon>
        <taxon>Sphingobium</taxon>
    </lineage>
</organism>
<evidence type="ECO:0000313" key="3">
    <source>
        <dbReference type="EMBL" id="RVT38218.1"/>
    </source>
</evidence>
<keyword evidence="4" id="KW-1185">Reference proteome</keyword>
<name>A0A437J294_9SPHN</name>
<dbReference type="AlphaFoldDB" id="A0A437J294"/>
<protein>
    <submittedName>
        <fullName evidence="3">DUF1738 domain-containing protein</fullName>
    </submittedName>
</protein>
<gene>
    <name evidence="3" type="ORF">ENE74_17900</name>
</gene>
<dbReference type="OrthoDB" id="9792687at2"/>
<dbReference type="EMBL" id="RZUL01000023">
    <property type="protein sequence ID" value="RVT38218.1"/>
    <property type="molecule type" value="Genomic_DNA"/>
</dbReference>
<dbReference type="RefSeq" id="WP_127692222.1">
    <property type="nucleotide sequence ID" value="NZ_RZUL01000023.1"/>
</dbReference>
<dbReference type="Pfam" id="PF18818">
    <property type="entry name" value="MPTase-PolyVal"/>
    <property type="match status" value="1"/>
</dbReference>
<dbReference type="Proteomes" id="UP000282977">
    <property type="component" value="Unassembled WGS sequence"/>
</dbReference>
<feature type="domain" description="N-terminal" evidence="1">
    <location>
        <begin position="15"/>
        <end position="128"/>
    </location>
</feature>
<evidence type="ECO:0000313" key="4">
    <source>
        <dbReference type="Proteomes" id="UP000282977"/>
    </source>
</evidence>
<dbReference type="InterPro" id="IPR013610">
    <property type="entry name" value="ArdC_N"/>
</dbReference>
<accession>A0A437J294</accession>
<evidence type="ECO:0000259" key="2">
    <source>
        <dbReference type="Pfam" id="PF18818"/>
    </source>
</evidence>
<dbReference type="InterPro" id="IPR041459">
    <property type="entry name" value="MPTase-PolyVal"/>
</dbReference>